<feature type="transmembrane region" description="Helical" evidence="2">
    <location>
        <begin position="23"/>
        <end position="41"/>
    </location>
</feature>
<proteinExistence type="predicted"/>
<dbReference type="Proteomes" id="UP000631034">
    <property type="component" value="Unassembled WGS sequence"/>
</dbReference>
<reference evidence="3" key="1">
    <citation type="submission" date="2020-10" db="EMBL/GenBank/DDBJ databases">
        <title>Genome sequence of the unusual species of purple photosynthetic bacteria, Phaeovibrio sulfidiphilus DSM 23193, type strain.</title>
        <authorList>
            <person name="Kyndt J.A."/>
            <person name="Meyer T.E."/>
        </authorList>
    </citation>
    <scope>NUCLEOTIDE SEQUENCE</scope>
    <source>
        <strain evidence="3">DSM 23193</strain>
    </source>
</reference>
<comment type="caution">
    <text evidence="3">The sequence shown here is derived from an EMBL/GenBank/DDBJ whole genome shotgun (WGS) entry which is preliminary data.</text>
</comment>
<dbReference type="AlphaFoldDB" id="A0A8J6YP06"/>
<protein>
    <recommendedName>
        <fullName evidence="5">Peptidase M48 domain-containing protein</fullName>
    </recommendedName>
</protein>
<feature type="region of interest" description="Disordered" evidence="1">
    <location>
        <begin position="95"/>
        <end position="154"/>
    </location>
</feature>
<evidence type="ECO:0000256" key="1">
    <source>
        <dbReference type="SAM" id="MobiDB-lite"/>
    </source>
</evidence>
<feature type="compositionally biased region" description="Pro residues" evidence="1">
    <location>
        <begin position="97"/>
        <end position="106"/>
    </location>
</feature>
<evidence type="ECO:0000313" key="4">
    <source>
        <dbReference type="Proteomes" id="UP000631034"/>
    </source>
</evidence>
<keyword evidence="2" id="KW-0812">Transmembrane</keyword>
<feature type="compositionally biased region" description="Basic and acidic residues" evidence="1">
    <location>
        <begin position="141"/>
        <end position="154"/>
    </location>
</feature>
<organism evidence="3 4">
    <name type="scientific">Phaeovibrio sulfidiphilus</name>
    <dbReference type="NCBI Taxonomy" id="1220600"/>
    <lineage>
        <taxon>Bacteria</taxon>
        <taxon>Pseudomonadati</taxon>
        <taxon>Pseudomonadota</taxon>
        <taxon>Alphaproteobacteria</taxon>
        <taxon>Rhodospirillales</taxon>
        <taxon>Rhodospirillaceae</taxon>
        <taxon>Phaeovibrio</taxon>
    </lineage>
</organism>
<evidence type="ECO:0000313" key="3">
    <source>
        <dbReference type="EMBL" id="MBE1237314.1"/>
    </source>
</evidence>
<keyword evidence="4" id="KW-1185">Reference proteome</keyword>
<name>A0A8J6YP06_9PROT</name>
<keyword evidence="2" id="KW-0472">Membrane</keyword>
<evidence type="ECO:0008006" key="5">
    <source>
        <dbReference type="Google" id="ProtNLM"/>
    </source>
</evidence>
<keyword evidence="2" id="KW-1133">Transmembrane helix</keyword>
<dbReference type="EMBL" id="JACZHT010000004">
    <property type="protein sequence ID" value="MBE1237314.1"/>
    <property type="molecule type" value="Genomic_DNA"/>
</dbReference>
<accession>A0A8J6YP06</accession>
<gene>
    <name evidence="3" type="ORF">IHV25_06600</name>
</gene>
<evidence type="ECO:0000256" key="2">
    <source>
        <dbReference type="SAM" id="Phobius"/>
    </source>
</evidence>
<feature type="transmembrane region" description="Helical" evidence="2">
    <location>
        <begin position="162"/>
        <end position="181"/>
    </location>
</feature>
<dbReference type="RefSeq" id="WP_192534326.1">
    <property type="nucleotide sequence ID" value="NZ_JACZHT010000004.1"/>
</dbReference>
<sequence length="427" mass="44687">MVSPTNNGSRSALPLPGLENGGTLNGLFVAGPGFPAVAVLISGTVRRLEIRDQDGFLMATWDWAGVVVVRPPQPPDMSGLCLADRRFPSQQLVVTDPTPPPAPPRPAAETASALGPVPDPGAVRRIIRQKARRPGPGPHSGARDAGGRAPRERRPMTAVQKAVLACVVCVLAGTLALVPFARDPAQVGRLSVLVSSGMEDRWGTALVQQLEGSGLRACTGQDGTAVLNRLALHLAAFLGPQATATVLPVHSDVPQCLALPGGHIVVTGAFLRALESPDDVAAALALALAQGAGRSEVYAVLRRQGVRALAALVTGAHSAGSIRLETLLRTVRADPDDLLAADRTALTLLRGAGFRQRALGVLLLDARKNPAFNQPLDDPLLRPWGYTQPVSSQRMRALHAAPRGGESPMSWTDWQAVRSLCGPGEGN</sequence>